<evidence type="ECO:0000256" key="1">
    <source>
        <dbReference type="SAM" id="Phobius"/>
    </source>
</evidence>
<dbReference type="Pfam" id="PF05751">
    <property type="entry name" value="FixH"/>
    <property type="match status" value="1"/>
</dbReference>
<dbReference type="InterPro" id="IPR018037">
    <property type="entry name" value="FixH_proteobacterial"/>
</dbReference>
<dbReference type="Proteomes" id="UP000291088">
    <property type="component" value="Unassembled WGS sequence"/>
</dbReference>
<evidence type="ECO:0000313" key="3">
    <source>
        <dbReference type="Proteomes" id="UP000291088"/>
    </source>
</evidence>
<keyword evidence="1" id="KW-1133">Transmembrane helix</keyword>
<dbReference type="PIRSF" id="PIRSF011386">
    <property type="entry name" value="FixH"/>
    <property type="match status" value="1"/>
</dbReference>
<dbReference type="OrthoDB" id="1495896at2"/>
<keyword evidence="3" id="KW-1185">Reference proteome</keyword>
<protein>
    <submittedName>
        <fullName evidence="2">Cation transporter</fullName>
    </submittedName>
</protein>
<dbReference type="RefSeq" id="WP_129332784.1">
    <property type="nucleotide sequence ID" value="NZ_SDVB01000238.1"/>
</dbReference>
<sequence length="181" mass="19533">MSVREEKTGFVFTGRHMAGVMALFFGTIISVNIVMAYFASSTWSGLVVPNTYVASQQFNAKASAIREMLASGIRGELDVSGEAIRYRLTLPVDQPVAADKVTAHFKRPVGEHQDFVAELSALGGGLYGVSHAVLPGEWIVEIIAVKDGKTIMHEAPRIALAGGRMILLDERHEHPGEGGKK</sequence>
<dbReference type="InterPro" id="IPR008620">
    <property type="entry name" value="FixH"/>
</dbReference>
<evidence type="ECO:0000313" key="2">
    <source>
        <dbReference type="EMBL" id="RYC12366.1"/>
    </source>
</evidence>
<feature type="transmembrane region" description="Helical" evidence="1">
    <location>
        <begin position="20"/>
        <end position="39"/>
    </location>
</feature>
<name>A0A4Q2T163_9HYPH</name>
<keyword evidence="1" id="KW-0472">Membrane</keyword>
<gene>
    <name evidence="2" type="ORF">EUU22_15110</name>
</gene>
<accession>A0A4Q2T163</accession>
<proteinExistence type="predicted"/>
<dbReference type="AlphaFoldDB" id="A0A4Q2T163"/>
<organism evidence="2 3">
    <name type="scientific">Ciceribacter ferrooxidans</name>
    <dbReference type="NCBI Taxonomy" id="2509717"/>
    <lineage>
        <taxon>Bacteria</taxon>
        <taxon>Pseudomonadati</taxon>
        <taxon>Pseudomonadota</taxon>
        <taxon>Alphaproteobacteria</taxon>
        <taxon>Hyphomicrobiales</taxon>
        <taxon>Rhizobiaceae</taxon>
        <taxon>Ciceribacter</taxon>
    </lineage>
</organism>
<reference evidence="2 3" key="1">
    <citation type="submission" date="2019-01" db="EMBL/GenBank/DDBJ databases">
        <authorList>
            <person name="Deng T."/>
        </authorList>
    </citation>
    <scope>NUCLEOTIDE SEQUENCE [LARGE SCALE GENOMIC DNA]</scope>
    <source>
        <strain evidence="2 3">F8825</strain>
    </source>
</reference>
<keyword evidence="1" id="KW-0812">Transmembrane</keyword>
<dbReference type="EMBL" id="SDVB01000238">
    <property type="protein sequence ID" value="RYC12366.1"/>
    <property type="molecule type" value="Genomic_DNA"/>
</dbReference>
<comment type="caution">
    <text evidence="2">The sequence shown here is derived from an EMBL/GenBank/DDBJ whole genome shotgun (WGS) entry which is preliminary data.</text>
</comment>